<name>A0A1F6EUR1_9BACT</name>
<feature type="binding site" evidence="7 9">
    <location>
        <position position="111"/>
    </location>
    <ligand>
        <name>substrate</name>
    </ligand>
</feature>
<dbReference type="CDD" id="cd00466">
    <property type="entry name" value="DHQase_II"/>
    <property type="match status" value="1"/>
</dbReference>
<organism evidence="11 12">
    <name type="scientific">Candidatus Kaiserbacteria bacterium RIFCSPLOWO2_01_FULL_54_24</name>
    <dbReference type="NCBI Taxonomy" id="1798515"/>
    <lineage>
        <taxon>Bacteria</taxon>
        <taxon>Candidatus Kaiseribacteriota</taxon>
    </lineage>
</organism>
<dbReference type="NCBIfam" id="NF003807">
    <property type="entry name" value="PRK05395.1-4"/>
    <property type="match status" value="1"/>
</dbReference>
<evidence type="ECO:0000256" key="4">
    <source>
        <dbReference type="ARBA" id="ARBA00011193"/>
    </source>
</evidence>
<reference evidence="11 12" key="1">
    <citation type="journal article" date="2016" name="Nat. Commun.">
        <title>Thousands of microbial genomes shed light on interconnected biogeochemical processes in an aquifer system.</title>
        <authorList>
            <person name="Anantharaman K."/>
            <person name="Brown C.T."/>
            <person name="Hug L.A."/>
            <person name="Sharon I."/>
            <person name="Castelle C.J."/>
            <person name="Probst A.J."/>
            <person name="Thomas B.C."/>
            <person name="Singh A."/>
            <person name="Wilkins M.J."/>
            <person name="Karaoz U."/>
            <person name="Brodie E.L."/>
            <person name="Williams K.H."/>
            <person name="Hubbard S.S."/>
            <person name="Banfield J.F."/>
        </authorList>
    </citation>
    <scope>NUCLEOTIDE SEQUENCE [LARGE SCALE GENOMIC DNA]</scope>
</reference>
<dbReference type="Pfam" id="PF01220">
    <property type="entry name" value="DHquinase_II"/>
    <property type="match status" value="1"/>
</dbReference>
<evidence type="ECO:0000256" key="1">
    <source>
        <dbReference type="ARBA" id="ARBA00001864"/>
    </source>
</evidence>
<evidence type="ECO:0000313" key="11">
    <source>
        <dbReference type="EMBL" id="OGG77389.1"/>
    </source>
</evidence>
<feature type="active site" description="Proton donor" evidence="7 8">
    <location>
        <position position="100"/>
    </location>
</feature>
<evidence type="ECO:0000256" key="7">
    <source>
        <dbReference type="HAMAP-Rule" id="MF_00169"/>
    </source>
</evidence>
<dbReference type="GO" id="GO:0009423">
    <property type="term" value="P:chorismate biosynthetic process"/>
    <property type="evidence" value="ECO:0007669"/>
    <property type="project" value="UniProtKB-UniRule"/>
</dbReference>
<comment type="function">
    <text evidence="7">Catalyzes a trans-dehydration via an enolate intermediate.</text>
</comment>
<dbReference type="UniPathway" id="UPA00053">
    <property type="reaction ID" value="UER00086"/>
</dbReference>
<dbReference type="STRING" id="1798515.A3B35_01230"/>
<evidence type="ECO:0000256" key="5">
    <source>
        <dbReference type="ARBA" id="ARBA00012060"/>
    </source>
</evidence>
<evidence type="ECO:0000256" key="9">
    <source>
        <dbReference type="PIRSR" id="PIRSR001399-2"/>
    </source>
</evidence>
<comment type="catalytic activity">
    <reaction evidence="1 7">
        <text>3-dehydroquinate = 3-dehydroshikimate + H2O</text>
        <dbReference type="Rhea" id="RHEA:21096"/>
        <dbReference type="ChEBI" id="CHEBI:15377"/>
        <dbReference type="ChEBI" id="CHEBI:16630"/>
        <dbReference type="ChEBI" id="CHEBI:32364"/>
        <dbReference type="EC" id="4.2.1.10"/>
    </reaction>
</comment>
<evidence type="ECO:0000256" key="2">
    <source>
        <dbReference type="ARBA" id="ARBA00004902"/>
    </source>
</evidence>
<comment type="caution">
    <text evidence="11">The sequence shown here is derived from an EMBL/GenBank/DDBJ whole genome shotgun (WGS) entry which is preliminary data.</text>
</comment>
<comment type="similarity">
    <text evidence="3 7">Belongs to the type-II 3-dehydroquinase family.</text>
</comment>
<evidence type="ECO:0000256" key="3">
    <source>
        <dbReference type="ARBA" id="ARBA00011037"/>
    </source>
</evidence>
<dbReference type="GO" id="GO:0003855">
    <property type="term" value="F:3-dehydroquinate dehydratase activity"/>
    <property type="evidence" value="ECO:0007669"/>
    <property type="project" value="UniProtKB-UniRule"/>
</dbReference>
<dbReference type="PROSITE" id="PS01029">
    <property type="entry name" value="DEHYDROQUINASE_II"/>
    <property type="match status" value="1"/>
</dbReference>
<dbReference type="GO" id="GO:0009073">
    <property type="term" value="P:aromatic amino acid family biosynthetic process"/>
    <property type="evidence" value="ECO:0007669"/>
    <property type="project" value="UniProtKB-KW"/>
</dbReference>
<gene>
    <name evidence="7" type="primary">aroQ</name>
    <name evidence="11" type="ORF">A3B35_01230</name>
</gene>
<feature type="site" description="Transition state stabilizer" evidence="7 10">
    <location>
        <position position="18"/>
    </location>
</feature>
<comment type="pathway">
    <text evidence="2 7">Metabolic intermediate biosynthesis; chorismate biosynthesis; chorismate from D-erythrose 4-phosphate and phosphoenolpyruvate: step 3/7.</text>
</comment>
<feature type="active site" description="Proton acceptor" evidence="7 8">
    <location>
        <position position="23"/>
    </location>
</feature>
<feature type="binding site" evidence="7 9">
    <location>
        <position position="80"/>
    </location>
    <ligand>
        <name>substrate</name>
    </ligand>
</feature>
<evidence type="ECO:0000256" key="6">
    <source>
        <dbReference type="ARBA" id="ARBA00023239"/>
    </source>
</evidence>
<dbReference type="PANTHER" id="PTHR21272:SF3">
    <property type="entry name" value="CATABOLIC 3-DEHYDROQUINASE"/>
    <property type="match status" value="1"/>
</dbReference>
<dbReference type="SUPFAM" id="SSF52304">
    <property type="entry name" value="Type II 3-dehydroquinate dehydratase"/>
    <property type="match status" value="1"/>
</dbReference>
<feature type="binding site" evidence="7 9">
    <location>
        <begin position="101"/>
        <end position="102"/>
    </location>
    <ligand>
        <name>substrate</name>
    </ligand>
</feature>
<dbReference type="GO" id="GO:0008652">
    <property type="term" value="P:amino acid biosynthetic process"/>
    <property type="evidence" value="ECO:0007669"/>
    <property type="project" value="UniProtKB-KW"/>
</dbReference>
<dbReference type="Proteomes" id="UP000177215">
    <property type="component" value="Unassembled WGS sequence"/>
</dbReference>
<evidence type="ECO:0000256" key="10">
    <source>
        <dbReference type="PIRSR" id="PIRSR001399-3"/>
    </source>
</evidence>
<protein>
    <recommendedName>
        <fullName evidence="5 7">3-dehydroquinate dehydratase</fullName>
        <shortName evidence="7">3-dehydroquinase</shortName>
        <ecNumber evidence="5 7">4.2.1.10</ecNumber>
    </recommendedName>
    <alternativeName>
        <fullName evidence="7">Type II DHQase</fullName>
    </alternativeName>
</protein>
<dbReference type="EC" id="4.2.1.10" evidence="5 7"/>
<dbReference type="GO" id="GO:0019631">
    <property type="term" value="P:quinate catabolic process"/>
    <property type="evidence" value="ECO:0007669"/>
    <property type="project" value="TreeGrafter"/>
</dbReference>
<dbReference type="Gene3D" id="3.40.50.9100">
    <property type="entry name" value="Dehydroquinase, class II"/>
    <property type="match status" value="1"/>
</dbReference>
<dbReference type="PIRSF" id="PIRSF001399">
    <property type="entry name" value="DHquinase_II"/>
    <property type="match status" value="1"/>
</dbReference>
<dbReference type="EMBL" id="MFMC01000018">
    <property type="protein sequence ID" value="OGG77389.1"/>
    <property type="molecule type" value="Genomic_DNA"/>
</dbReference>
<dbReference type="NCBIfam" id="TIGR01088">
    <property type="entry name" value="aroQ"/>
    <property type="match status" value="1"/>
</dbReference>
<keyword evidence="7" id="KW-0057">Aromatic amino acid biosynthesis</keyword>
<dbReference type="HAMAP" id="MF_00169">
    <property type="entry name" value="AroQ"/>
    <property type="match status" value="1"/>
</dbReference>
<dbReference type="InterPro" id="IPR018509">
    <property type="entry name" value="DHquinase_II_CS"/>
</dbReference>
<keyword evidence="6 7" id="KW-0456">Lyase</keyword>
<feature type="binding site" evidence="7 9">
    <location>
        <position position="74"/>
    </location>
    <ligand>
        <name>substrate</name>
    </ligand>
</feature>
<sequence>MSTILLIHGPNLNMLGERDKEHYGSLTLSDIETLVSSEAKKVGFEVGSFQSNHEGALIDFLQKESPNATGVIINPGALTHYSYALHDALVDTGIPAVEVHLSDINAREEWRRHSVTAPACIGVISGKKEKGYVEALALLISNLKPRT</sequence>
<feature type="binding site" evidence="7 9">
    <location>
        <position position="87"/>
    </location>
    <ligand>
        <name>substrate</name>
    </ligand>
</feature>
<keyword evidence="7" id="KW-0028">Amino-acid biosynthesis</keyword>
<dbReference type="PANTHER" id="PTHR21272">
    <property type="entry name" value="CATABOLIC 3-DEHYDROQUINASE"/>
    <property type="match status" value="1"/>
</dbReference>
<dbReference type="NCBIfam" id="NF003805">
    <property type="entry name" value="PRK05395.1-2"/>
    <property type="match status" value="1"/>
</dbReference>
<evidence type="ECO:0000256" key="8">
    <source>
        <dbReference type="PIRSR" id="PIRSR001399-1"/>
    </source>
</evidence>
<proteinExistence type="inferred from homology"/>
<dbReference type="InterPro" id="IPR036441">
    <property type="entry name" value="DHquinase_II_sf"/>
</dbReference>
<dbReference type="InterPro" id="IPR001874">
    <property type="entry name" value="DHquinase_II"/>
</dbReference>
<accession>A0A1F6EUR1</accession>
<comment type="subunit">
    <text evidence="4 7">Homododecamer.</text>
</comment>
<dbReference type="AlphaFoldDB" id="A0A1F6EUR1"/>
<evidence type="ECO:0000313" key="12">
    <source>
        <dbReference type="Proteomes" id="UP000177215"/>
    </source>
</evidence>